<keyword evidence="1" id="KW-0732">Signal</keyword>
<accession>A0A1M4WUS9</accession>
<dbReference type="RefSeq" id="WP_143146486.1">
    <property type="nucleotide sequence ID" value="NZ_FQUL01000029.1"/>
</dbReference>
<proteinExistence type="predicted"/>
<dbReference type="Proteomes" id="UP000184295">
    <property type="component" value="Unassembled WGS sequence"/>
</dbReference>
<protein>
    <recommendedName>
        <fullName evidence="4">Lipoprotein</fullName>
    </recommendedName>
</protein>
<reference evidence="3" key="1">
    <citation type="submission" date="2016-11" db="EMBL/GenBank/DDBJ databases">
        <authorList>
            <person name="Varghese N."/>
            <person name="Submissions S."/>
        </authorList>
    </citation>
    <scope>NUCLEOTIDE SEQUENCE [LARGE SCALE GENOMIC DNA]</scope>
    <source>
        <strain evidence="3">DSM 19514</strain>
    </source>
</reference>
<evidence type="ECO:0008006" key="4">
    <source>
        <dbReference type="Google" id="ProtNLM"/>
    </source>
</evidence>
<organism evidence="2 3">
    <name type="scientific">Ferrithrix thermotolerans DSM 19514</name>
    <dbReference type="NCBI Taxonomy" id="1121881"/>
    <lineage>
        <taxon>Bacteria</taxon>
        <taxon>Bacillati</taxon>
        <taxon>Actinomycetota</taxon>
        <taxon>Acidimicrobiia</taxon>
        <taxon>Acidimicrobiales</taxon>
        <taxon>Acidimicrobiaceae</taxon>
        <taxon>Ferrithrix</taxon>
    </lineage>
</organism>
<evidence type="ECO:0000313" key="3">
    <source>
        <dbReference type="Proteomes" id="UP000184295"/>
    </source>
</evidence>
<dbReference type="EMBL" id="FQUL01000029">
    <property type="protein sequence ID" value="SHE84984.1"/>
    <property type="molecule type" value="Genomic_DNA"/>
</dbReference>
<dbReference type="PROSITE" id="PS51257">
    <property type="entry name" value="PROKAR_LIPOPROTEIN"/>
    <property type="match status" value="1"/>
</dbReference>
<name>A0A1M4WUS9_9ACTN</name>
<dbReference type="AlphaFoldDB" id="A0A1M4WUS9"/>
<feature type="chain" id="PRO_5039036873" description="Lipoprotein" evidence="1">
    <location>
        <begin position="20"/>
        <end position="263"/>
    </location>
</feature>
<evidence type="ECO:0000256" key="1">
    <source>
        <dbReference type="SAM" id="SignalP"/>
    </source>
</evidence>
<gene>
    <name evidence="2" type="ORF">SAMN02745225_01798</name>
</gene>
<sequence length="263" mass="28546">MKKRQRTFFVVGCSVLVSACGSGTSAVSAPGGQVQSHQISKQQQNKKKMTSIEFSLTRLLASTQATYYSDARLNHVPALITGSNESQFVAARSTPVFFNGHYFALVAYPWAPDHLPIKIYQYSSKGLWETEAALSAPFGFPDGEIYLAFTKIPVARLSGLSSPAFLVQETGGGCFRGAVIAYIEGNWSLLNAPNAANQESPEIGGDPIFRHGYLFTTTVCGANPAYTGNTVTWWRVNSHTQDFVVVREETVGANNKTKSDSKS</sequence>
<evidence type="ECO:0000313" key="2">
    <source>
        <dbReference type="EMBL" id="SHE84984.1"/>
    </source>
</evidence>
<feature type="signal peptide" evidence="1">
    <location>
        <begin position="1"/>
        <end position="19"/>
    </location>
</feature>
<keyword evidence="3" id="KW-1185">Reference proteome</keyword>